<dbReference type="AlphaFoldDB" id="A0AAN8IF23"/>
<proteinExistence type="predicted"/>
<organism evidence="3 4">
    <name type="scientific">Trichostrongylus colubriformis</name>
    <name type="common">Black scour worm</name>
    <dbReference type="NCBI Taxonomy" id="6319"/>
    <lineage>
        <taxon>Eukaryota</taxon>
        <taxon>Metazoa</taxon>
        <taxon>Ecdysozoa</taxon>
        <taxon>Nematoda</taxon>
        <taxon>Chromadorea</taxon>
        <taxon>Rhabditida</taxon>
        <taxon>Rhabditina</taxon>
        <taxon>Rhabditomorpha</taxon>
        <taxon>Strongyloidea</taxon>
        <taxon>Trichostrongylidae</taxon>
        <taxon>Trichostrongylus</taxon>
    </lineage>
</organism>
<evidence type="ECO:0000256" key="1">
    <source>
        <dbReference type="SAM" id="MobiDB-lite"/>
    </source>
</evidence>
<evidence type="ECO:0000313" key="3">
    <source>
        <dbReference type="EMBL" id="KAK5967263.1"/>
    </source>
</evidence>
<protein>
    <submittedName>
        <fullName evidence="3">Uncharacterized protein</fullName>
    </submittedName>
</protein>
<feature type="transmembrane region" description="Helical" evidence="2">
    <location>
        <begin position="33"/>
        <end position="50"/>
    </location>
</feature>
<feature type="region of interest" description="Disordered" evidence="1">
    <location>
        <begin position="1"/>
        <end position="22"/>
    </location>
</feature>
<dbReference type="PANTHER" id="PTHR45757">
    <property type="entry name" value="PROTEIN CBG23364-RELATED"/>
    <property type="match status" value="1"/>
</dbReference>
<keyword evidence="2" id="KW-1133">Transmembrane helix</keyword>
<dbReference type="Proteomes" id="UP001331761">
    <property type="component" value="Unassembled WGS sequence"/>
</dbReference>
<sequence length="341" mass="38043">MNNNKVSTVFTVTHPDGRPPPTSRDRFVFKNRTRFIILLLCTLCLSIAQSNTLTLNFTVICMAGDPIDIDRYNSTGTIFQTANGTYYEVINSSGLQLIIIRFDAIVISIYIWKPSLLSEARAVTGSSSNLLEYDEAVLARQHYQISKLEFRQHNHFVMGVNSFLNCLAALLAPVVVNIFVRNDTWDEWWFVWIVHGVVMTLCNIYFMFFGKGEPAEWTKPGYGAKVAPSAPVPATPPRSSPRNCPSSMCLNDKISVSVQTTGLPQCDTCLGHHHCDDTPSPAISHHNKDTSPILPPKGWRPPSAREAFDSLEDYLDAEAQPPPRSAIEPKIVIPPNPEKQQ</sequence>
<evidence type="ECO:0000313" key="4">
    <source>
        <dbReference type="Proteomes" id="UP001331761"/>
    </source>
</evidence>
<reference evidence="3 4" key="1">
    <citation type="submission" date="2019-10" db="EMBL/GenBank/DDBJ databases">
        <title>Assembly and Annotation for the nematode Trichostrongylus colubriformis.</title>
        <authorList>
            <person name="Martin J."/>
        </authorList>
    </citation>
    <scope>NUCLEOTIDE SEQUENCE [LARGE SCALE GENOMIC DNA]</scope>
    <source>
        <strain evidence="3">G859</strain>
        <tissue evidence="3">Whole worm</tissue>
    </source>
</reference>
<feature type="compositionally biased region" description="Pro residues" evidence="1">
    <location>
        <begin position="332"/>
        <end position="341"/>
    </location>
</feature>
<feature type="transmembrane region" description="Helical" evidence="2">
    <location>
        <begin position="94"/>
        <end position="112"/>
    </location>
</feature>
<feature type="compositionally biased region" description="Polar residues" evidence="1">
    <location>
        <begin position="1"/>
        <end position="11"/>
    </location>
</feature>
<keyword evidence="2" id="KW-0812">Transmembrane</keyword>
<feature type="transmembrane region" description="Helical" evidence="2">
    <location>
        <begin position="188"/>
        <end position="209"/>
    </location>
</feature>
<accession>A0AAN8IF23</accession>
<name>A0AAN8IF23_TRICO</name>
<keyword evidence="2" id="KW-0472">Membrane</keyword>
<dbReference type="EMBL" id="WIXE01022693">
    <property type="protein sequence ID" value="KAK5967263.1"/>
    <property type="molecule type" value="Genomic_DNA"/>
</dbReference>
<feature type="region of interest" description="Disordered" evidence="1">
    <location>
        <begin position="281"/>
        <end position="341"/>
    </location>
</feature>
<comment type="caution">
    <text evidence="3">The sequence shown here is derived from an EMBL/GenBank/DDBJ whole genome shotgun (WGS) entry which is preliminary data.</text>
</comment>
<gene>
    <name evidence="3" type="ORF">GCK32_012582</name>
</gene>
<dbReference type="PANTHER" id="PTHR45757:SF12">
    <property type="entry name" value="MAJOR FACILITATOR SUPERFAMILY (MFS) PROFILE DOMAIN-CONTAINING PROTEIN"/>
    <property type="match status" value="1"/>
</dbReference>
<feature type="transmembrane region" description="Helical" evidence="2">
    <location>
        <begin position="156"/>
        <end position="176"/>
    </location>
</feature>
<evidence type="ECO:0000256" key="2">
    <source>
        <dbReference type="SAM" id="Phobius"/>
    </source>
</evidence>
<keyword evidence="4" id="KW-1185">Reference proteome</keyword>
<dbReference type="GO" id="GO:0016020">
    <property type="term" value="C:membrane"/>
    <property type="evidence" value="ECO:0007669"/>
    <property type="project" value="TreeGrafter"/>
</dbReference>